<protein>
    <submittedName>
        <fullName evidence="2">Uncharacterized protein</fullName>
    </submittedName>
</protein>
<dbReference type="EMBL" id="OZ034813">
    <property type="protein sequence ID" value="CAL1352021.1"/>
    <property type="molecule type" value="Genomic_DNA"/>
</dbReference>
<evidence type="ECO:0000256" key="1">
    <source>
        <dbReference type="SAM" id="MobiDB-lite"/>
    </source>
</evidence>
<accession>A0AAV2C817</accession>
<dbReference type="Proteomes" id="UP001497516">
    <property type="component" value="Chromosome 1"/>
</dbReference>
<dbReference type="PANTHER" id="PTHR47382:SF3">
    <property type="entry name" value="ADENINE NUCLEOTIDE ALPHA HYDROLASES-LIKE SUPERFAMILY PROTEIN"/>
    <property type="match status" value="1"/>
</dbReference>
<dbReference type="PANTHER" id="PTHR47382">
    <property type="entry name" value="U-BOX DOMAIN-CONTAINING PROTEIN 52-LIKE"/>
    <property type="match status" value="1"/>
</dbReference>
<feature type="compositionally biased region" description="Low complexity" evidence="1">
    <location>
        <begin position="247"/>
        <end position="262"/>
    </location>
</feature>
<feature type="region of interest" description="Disordered" evidence="1">
    <location>
        <begin position="247"/>
        <end position="276"/>
    </location>
</feature>
<dbReference type="Gene3D" id="3.40.50.620">
    <property type="entry name" value="HUPs"/>
    <property type="match status" value="1"/>
</dbReference>
<evidence type="ECO:0000313" key="2">
    <source>
        <dbReference type="EMBL" id="CAL1352021.1"/>
    </source>
</evidence>
<organism evidence="2 3">
    <name type="scientific">Linum trigynum</name>
    <dbReference type="NCBI Taxonomy" id="586398"/>
    <lineage>
        <taxon>Eukaryota</taxon>
        <taxon>Viridiplantae</taxon>
        <taxon>Streptophyta</taxon>
        <taxon>Embryophyta</taxon>
        <taxon>Tracheophyta</taxon>
        <taxon>Spermatophyta</taxon>
        <taxon>Magnoliopsida</taxon>
        <taxon>eudicotyledons</taxon>
        <taxon>Gunneridae</taxon>
        <taxon>Pentapetalae</taxon>
        <taxon>rosids</taxon>
        <taxon>fabids</taxon>
        <taxon>Malpighiales</taxon>
        <taxon>Linaceae</taxon>
        <taxon>Linum</taxon>
    </lineage>
</organism>
<proteinExistence type="predicted"/>
<dbReference type="AlphaFoldDB" id="A0AAV2C817"/>
<reference evidence="2 3" key="1">
    <citation type="submission" date="2024-04" db="EMBL/GenBank/DDBJ databases">
        <authorList>
            <person name="Fracassetti M."/>
        </authorList>
    </citation>
    <scope>NUCLEOTIDE SEQUENCE [LARGE SCALE GENOMIC DNA]</scope>
</reference>
<feature type="compositionally biased region" description="Basic and acidic residues" evidence="1">
    <location>
        <begin position="11"/>
        <end position="21"/>
    </location>
</feature>
<evidence type="ECO:0000313" key="3">
    <source>
        <dbReference type="Proteomes" id="UP001497516"/>
    </source>
</evidence>
<gene>
    <name evidence="2" type="ORF">LTRI10_LOCUS20</name>
</gene>
<name>A0AAV2C817_9ROSI</name>
<sequence length="316" mass="33591">MANASTADSPGRCDSEGRDRQQSSSVWEIEEESELFEINHGRAAMASIKEEISLTDAGSMFSVDVNGSGEGAEECVYVGVGKGDSSLEAVAWAAAQSSSATVVYLIHVFPQVHHIPSPLGKLPKSQVSGEQVKKYMAEEGDKRRELLQRFINKCSATASISKVETVLIESDLVAKAMVDLIPILNIRKLVLGTNRSNVKKLKHRKGGNTNNNIAAQVLQSSPEWCEISVISQGKLVLNTTALQLGSSPSTTAAGSSSSSSSPSLPPPPPRMDSSSTGDQIINAAAMEELQQVITSSNHNDGDAFACMCFRSPKVAI</sequence>
<feature type="region of interest" description="Disordered" evidence="1">
    <location>
        <begin position="1"/>
        <end position="26"/>
    </location>
</feature>
<keyword evidence="3" id="KW-1185">Reference proteome</keyword>
<dbReference type="SUPFAM" id="SSF52402">
    <property type="entry name" value="Adenine nucleotide alpha hydrolases-like"/>
    <property type="match status" value="1"/>
</dbReference>
<dbReference type="InterPro" id="IPR014729">
    <property type="entry name" value="Rossmann-like_a/b/a_fold"/>
</dbReference>